<dbReference type="InterPro" id="IPR036188">
    <property type="entry name" value="FAD/NAD-bd_sf"/>
</dbReference>
<dbReference type="KEGG" id="dlu:A6035_17145"/>
<accession>A0A2S1RCT9</accession>
<keyword evidence="2" id="KW-0614">Plasmid</keyword>
<dbReference type="PANTHER" id="PTHR13847">
    <property type="entry name" value="SARCOSINE DEHYDROGENASE-RELATED"/>
    <property type="match status" value="1"/>
</dbReference>
<dbReference type="Gene3D" id="3.30.9.10">
    <property type="entry name" value="D-Amino Acid Oxidase, subunit A, domain 2"/>
    <property type="match status" value="1"/>
</dbReference>
<evidence type="ECO:0000259" key="1">
    <source>
        <dbReference type="Pfam" id="PF01266"/>
    </source>
</evidence>
<evidence type="ECO:0000313" key="3">
    <source>
        <dbReference type="Proteomes" id="UP000244928"/>
    </source>
</evidence>
<dbReference type="AlphaFoldDB" id="A0A2S1RCT9"/>
<evidence type="ECO:0000313" key="2">
    <source>
        <dbReference type="EMBL" id="AWH94085.1"/>
    </source>
</evidence>
<dbReference type="Pfam" id="PF01266">
    <property type="entry name" value="DAO"/>
    <property type="match status" value="1"/>
</dbReference>
<dbReference type="Gene3D" id="3.50.50.60">
    <property type="entry name" value="FAD/NAD(P)-binding domain"/>
    <property type="match status" value="1"/>
</dbReference>
<keyword evidence="3" id="KW-1185">Reference proteome</keyword>
<dbReference type="InterPro" id="IPR006076">
    <property type="entry name" value="FAD-dep_OxRdtase"/>
</dbReference>
<dbReference type="EMBL" id="CP015450">
    <property type="protein sequence ID" value="AWH94085.1"/>
    <property type="molecule type" value="Genomic_DNA"/>
</dbReference>
<proteinExistence type="predicted"/>
<geneLocation type="plasmid" evidence="2 3">
    <name>unnamed1</name>
</geneLocation>
<organism evidence="2 3">
    <name type="scientific">Dietzia lutea</name>
    <dbReference type="NCBI Taxonomy" id="546160"/>
    <lineage>
        <taxon>Bacteria</taxon>
        <taxon>Bacillati</taxon>
        <taxon>Actinomycetota</taxon>
        <taxon>Actinomycetes</taxon>
        <taxon>Mycobacteriales</taxon>
        <taxon>Dietziaceae</taxon>
        <taxon>Dietzia</taxon>
    </lineage>
</organism>
<dbReference type="PANTHER" id="PTHR13847:SF285">
    <property type="entry name" value="FAD DEPENDENT OXIDOREDUCTASE DOMAIN-CONTAINING PROTEIN"/>
    <property type="match status" value="1"/>
</dbReference>
<dbReference type="SUPFAM" id="SSF51905">
    <property type="entry name" value="FAD/NAD(P)-binding domain"/>
    <property type="match status" value="1"/>
</dbReference>
<feature type="domain" description="FAD dependent oxidoreductase" evidence="1">
    <location>
        <begin position="56"/>
        <end position="413"/>
    </location>
</feature>
<name>A0A2S1RCT9_9ACTN</name>
<sequence>MSTMKHQSLNVARHPGADAHSFSARKFTGSQSLWLDEIYGNGTPARHPLFGADKADVCVVGAGFTGLWTAIDLKRRDPAVEVVVLEADRCGSGPSGQSAGVVGTYMPKLSTLVQRLGTERALWLARESAAVRGWLGTFCAEHGIDADFTQHGWLWTASSKAQLRAWDETVKYAASLGEEPFLELDTEEIQARTGSPIHLAGIIDPQGARVQPAALVDGMARVAEGLGVRIYEHSEVRGIDTDRGRVTTAQGAVDADTVVLATGAFSRVPALRRGFVTTTSDLVATAPIPEELDASGYRECIAIDNSRLSMTGIVRTTGGRVVFGSAGAALGYQSRPTAPFNRAEFDRMMKALPAFVPGAAGAPITHAWSGMIDKSVDGLPSFGQLPGRTKVLYAVGFSGNGVGPCVLAGRMLGAMALGVDDEWAECGRLMKGTSVYPPEPFRSIGGSVVRAAVIRSENRKDLGLKVGTPTRIAASLAATSSWLPAGE</sequence>
<dbReference type="OrthoDB" id="9805852at2"/>
<gene>
    <name evidence="2" type="ORF">A6035_17145</name>
</gene>
<protein>
    <recommendedName>
        <fullName evidence="1">FAD dependent oxidoreductase domain-containing protein</fullName>
    </recommendedName>
</protein>
<reference evidence="2 3" key="1">
    <citation type="submission" date="2016-04" db="EMBL/GenBank/DDBJ databases">
        <title>Complete genome sequence of Dietzia lutea YIM 80766T, a strain isolated from desert soil in Egypt.</title>
        <authorList>
            <person name="Zhao J."/>
            <person name="Hu B."/>
            <person name="Geng S."/>
            <person name="Nie Y."/>
            <person name="Tang Y."/>
        </authorList>
    </citation>
    <scope>NUCLEOTIDE SEQUENCE [LARGE SCALE GENOMIC DNA]</scope>
    <source>
        <strain evidence="2 3">YIM 80766</strain>
        <plasmid evidence="2 3">unnamed1</plasmid>
    </source>
</reference>
<dbReference type="Proteomes" id="UP000244928">
    <property type="component" value="Plasmid unnamed1"/>
</dbReference>
<dbReference type="GO" id="GO:0005737">
    <property type="term" value="C:cytoplasm"/>
    <property type="evidence" value="ECO:0007669"/>
    <property type="project" value="TreeGrafter"/>
</dbReference>